<dbReference type="PANTHER" id="PTHR43883">
    <property type="entry name" value="SLR0207 PROTEIN"/>
    <property type="match status" value="1"/>
</dbReference>
<protein>
    <recommendedName>
        <fullName evidence="3">Aminoglycoside phosphotransferase domain-containing protein</fullName>
    </recommendedName>
</protein>
<dbReference type="SUPFAM" id="SSF56112">
    <property type="entry name" value="Protein kinase-like (PK-like)"/>
    <property type="match status" value="1"/>
</dbReference>
<dbReference type="AlphaFoldDB" id="A0A839UMV1"/>
<dbReference type="Gene3D" id="3.40.50.300">
    <property type="entry name" value="P-loop containing nucleotide triphosphate hydrolases"/>
    <property type="match status" value="1"/>
</dbReference>
<organism evidence="1 2">
    <name type="scientific">Simiduia aestuariiviva</name>
    <dbReference type="NCBI Taxonomy" id="1510459"/>
    <lineage>
        <taxon>Bacteria</taxon>
        <taxon>Pseudomonadati</taxon>
        <taxon>Pseudomonadota</taxon>
        <taxon>Gammaproteobacteria</taxon>
        <taxon>Cellvibrionales</taxon>
        <taxon>Cellvibrionaceae</taxon>
        <taxon>Simiduia</taxon>
    </lineage>
</organism>
<evidence type="ECO:0000313" key="1">
    <source>
        <dbReference type="EMBL" id="MBB3169504.1"/>
    </source>
</evidence>
<keyword evidence="2" id="KW-1185">Reference proteome</keyword>
<dbReference type="EMBL" id="JACHXZ010000004">
    <property type="protein sequence ID" value="MBB3169504.1"/>
    <property type="molecule type" value="Genomic_DNA"/>
</dbReference>
<dbReference type="RefSeq" id="WP_183911011.1">
    <property type="nucleotide sequence ID" value="NZ_JACHXZ010000004.1"/>
</dbReference>
<name>A0A839UMV1_9GAMM</name>
<reference evidence="1 2" key="1">
    <citation type="submission" date="2020-08" db="EMBL/GenBank/DDBJ databases">
        <title>Genomic Encyclopedia of Type Strains, Phase III (KMG-III): the genomes of soil and plant-associated and newly described type strains.</title>
        <authorList>
            <person name="Whitman W."/>
        </authorList>
    </citation>
    <scope>NUCLEOTIDE SEQUENCE [LARGE SCALE GENOMIC DNA]</scope>
    <source>
        <strain evidence="1 2">CECT 8571</strain>
    </source>
</reference>
<evidence type="ECO:0000313" key="2">
    <source>
        <dbReference type="Proteomes" id="UP000559987"/>
    </source>
</evidence>
<dbReference type="SUPFAM" id="SSF52540">
    <property type="entry name" value="P-loop containing nucleoside triphosphate hydrolases"/>
    <property type="match status" value="1"/>
</dbReference>
<dbReference type="InterPro" id="IPR027417">
    <property type="entry name" value="P-loop_NTPase"/>
</dbReference>
<dbReference type="Proteomes" id="UP000559987">
    <property type="component" value="Unassembled WGS sequence"/>
</dbReference>
<evidence type="ECO:0008006" key="3">
    <source>
        <dbReference type="Google" id="ProtNLM"/>
    </source>
</evidence>
<dbReference type="Pfam" id="PF13671">
    <property type="entry name" value="AAA_33"/>
    <property type="match status" value="1"/>
</dbReference>
<dbReference type="PANTHER" id="PTHR43883:SF1">
    <property type="entry name" value="GLUCONOKINASE"/>
    <property type="match status" value="1"/>
</dbReference>
<gene>
    <name evidence="1" type="ORF">FHS30_002717</name>
</gene>
<proteinExistence type="predicted"/>
<dbReference type="InterPro" id="IPR052732">
    <property type="entry name" value="Cell-binding_unc_protein"/>
</dbReference>
<sequence length="514" mass="56634">MHADSIKALMRPEAFNHPVADLQLIETHISWVILTGEFAYKIKKPLDLGFLDFSSLDKRRGFCADEIRLNQRFAPELYIELTAITGTEAAPHMGGTGDTLDYAVKMRQFDQHQLLDAIYQRGELTSDLIRAIGRQLADTYAQLPPLFPTEGAGTPATLEAAMIQNFEQIGAYPLPGPERAQLAQLNQATTAAYGALEATMQQRLRDGFVKDLHGDMHLGNIALVDGNIRFFDCIEFNPGFRIMDTVAEIAFITMDMIARGAPAEARRLLNSYLEYSGDYLSLALLDMYRSYYATVRAKVTLMQFSPDDQSLLSSPVFDSFRHYLGQALSYTGSTQPSLTLMHGVSGTGKSTLAQALCERTGAIAIRSDVERKRLFNLNPEQASLPEQDIYSAEANTQTLEQITAQARHVLNAGFSCILDATFLRESDRAPALALAEALAVPVRIAVCEAPDATVRARLAQRQTEGQDASEAGIAVMEQQQRHYQPLTHAEQAFAVAIDTTQPVSDELVAALTHK</sequence>
<comment type="caution">
    <text evidence="1">The sequence shown here is derived from an EMBL/GenBank/DDBJ whole genome shotgun (WGS) entry which is preliminary data.</text>
</comment>
<dbReference type="InterPro" id="IPR011009">
    <property type="entry name" value="Kinase-like_dom_sf"/>
</dbReference>
<accession>A0A839UMV1</accession>